<keyword evidence="6" id="KW-0067">ATP-binding</keyword>
<dbReference type="RefSeq" id="WP_269127375.1">
    <property type="nucleotide sequence ID" value="NZ_JAPUBN010000020.1"/>
</dbReference>
<dbReference type="PRINTS" id="PR00344">
    <property type="entry name" value="BCTRLSENSOR"/>
</dbReference>
<evidence type="ECO:0000256" key="3">
    <source>
        <dbReference type="ARBA" id="ARBA00022553"/>
    </source>
</evidence>
<dbReference type="PROSITE" id="PS50109">
    <property type="entry name" value="HIS_KIN"/>
    <property type="match status" value="1"/>
</dbReference>
<reference evidence="6" key="1">
    <citation type="submission" date="2022-12" db="EMBL/GenBank/DDBJ databases">
        <title>Marinomonas 15G1-11 sp. nov, isolated from marine algae.</title>
        <authorList>
            <person name="Butt M."/>
            <person name="Choi D.G."/>
            <person name="Kim J.M."/>
            <person name="Lee J.K."/>
            <person name="Baek J.H."/>
            <person name="Jeon C.O."/>
        </authorList>
    </citation>
    <scope>NUCLEOTIDE SEQUENCE</scope>
    <source>
        <strain evidence="6">15G1-11</strain>
    </source>
</reference>
<dbReference type="Pfam" id="PF13188">
    <property type="entry name" value="PAS_8"/>
    <property type="match status" value="1"/>
</dbReference>
<name>A0ABT4JYY3_9GAMM</name>
<dbReference type="InterPro" id="IPR000014">
    <property type="entry name" value="PAS"/>
</dbReference>
<dbReference type="PANTHER" id="PTHR43065:SF29">
    <property type="entry name" value="SENSOR PROTEIN KINASE FLES"/>
    <property type="match status" value="1"/>
</dbReference>
<dbReference type="EMBL" id="JAPUBN010000020">
    <property type="protein sequence ID" value="MCZ2723287.1"/>
    <property type="molecule type" value="Genomic_DNA"/>
</dbReference>
<dbReference type="SMART" id="SM00387">
    <property type="entry name" value="HATPase_c"/>
    <property type="match status" value="1"/>
</dbReference>
<protein>
    <recommendedName>
        <fullName evidence="2">histidine kinase</fullName>
        <ecNumber evidence="2">2.7.13.3</ecNumber>
    </recommendedName>
</protein>
<organism evidence="6 7">
    <name type="scientific">Marinomonas phaeophyticola</name>
    <dbReference type="NCBI Taxonomy" id="3004091"/>
    <lineage>
        <taxon>Bacteria</taxon>
        <taxon>Pseudomonadati</taxon>
        <taxon>Pseudomonadota</taxon>
        <taxon>Gammaproteobacteria</taxon>
        <taxon>Oceanospirillales</taxon>
        <taxon>Oceanospirillaceae</taxon>
        <taxon>Marinomonas</taxon>
    </lineage>
</organism>
<dbReference type="Pfam" id="PF00512">
    <property type="entry name" value="HisKA"/>
    <property type="match status" value="1"/>
</dbReference>
<dbReference type="InterPro" id="IPR004358">
    <property type="entry name" value="Sig_transdc_His_kin-like_C"/>
</dbReference>
<dbReference type="Gene3D" id="3.30.450.20">
    <property type="entry name" value="PAS domain"/>
    <property type="match status" value="1"/>
</dbReference>
<dbReference type="Gene3D" id="1.10.287.130">
    <property type="match status" value="1"/>
</dbReference>
<evidence type="ECO:0000256" key="2">
    <source>
        <dbReference type="ARBA" id="ARBA00012438"/>
    </source>
</evidence>
<dbReference type="Proteomes" id="UP001149719">
    <property type="component" value="Unassembled WGS sequence"/>
</dbReference>
<dbReference type="Gene3D" id="3.30.565.10">
    <property type="entry name" value="Histidine kinase-like ATPase, C-terminal domain"/>
    <property type="match status" value="1"/>
</dbReference>
<dbReference type="InterPro" id="IPR005467">
    <property type="entry name" value="His_kinase_dom"/>
</dbReference>
<dbReference type="CDD" id="cd00082">
    <property type="entry name" value="HisKA"/>
    <property type="match status" value="1"/>
</dbReference>
<dbReference type="InterPro" id="IPR036890">
    <property type="entry name" value="HATPase_C_sf"/>
</dbReference>
<comment type="caution">
    <text evidence="6">The sequence shown here is derived from an EMBL/GenBank/DDBJ whole genome shotgun (WGS) entry which is preliminary data.</text>
</comment>
<evidence type="ECO:0000256" key="4">
    <source>
        <dbReference type="SAM" id="Coils"/>
    </source>
</evidence>
<keyword evidence="4" id="KW-0175">Coiled coil</keyword>
<accession>A0ABT4JYY3</accession>
<dbReference type="PANTHER" id="PTHR43065">
    <property type="entry name" value="SENSOR HISTIDINE KINASE"/>
    <property type="match status" value="1"/>
</dbReference>
<sequence length="384" mass="42660">MTKDEEIKALKAAFDEFLVSSEVLASSYNELQKQAEILSERLVIAEQEKIREERKNQLLLSQFQQLFESMPVGVLLLSSEGVIVMANGAATQLFTSSLIGESWSKVVAKSFSPQQDDGYEVSMVSGRRVRVETSSLGNAPGQLVVFVDLTETHNLQKQLAHHERLSNMGTMVAALAHQIRTPLSTATLYAGHLQKENLSVENRLKFSSKLMGRLQHMERQIRDMLVFSKSDIRLDSKLDIYLFLKEFNNAALEVCEQKNTHLEFVVTECKSSCLIQCNKDTLIGALVNLINNGIDAQGENGVIKVKVEIQEDRLDIYCIDSGIGMSSDLLQKIQQGFITTKQNGTGLGIMVVKAISRAHHGQFELFSELGEGTTALVSLPLIRV</sequence>
<dbReference type="InterPro" id="IPR003661">
    <property type="entry name" value="HisK_dim/P_dom"/>
</dbReference>
<dbReference type="SUPFAM" id="SSF55874">
    <property type="entry name" value="ATPase domain of HSP90 chaperone/DNA topoisomerase II/histidine kinase"/>
    <property type="match status" value="1"/>
</dbReference>
<dbReference type="InterPro" id="IPR036097">
    <property type="entry name" value="HisK_dim/P_sf"/>
</dbReference>
<keyword evidence="3" id="KW-0597">Phosphoprotein</keyword>
<dbReference type="InterPro" id="IPR003594">
    <property type="entry name" value="HATPase_dom"/>
</dbReference>
<dbReference type="GO" id="GO:0005524">
    <property type="term" value="F:ATP binding"/>
    <property type="evidence" value="ECO:0007669"/>
    <property type="project" value="UniProtKB-KW"/>
</dbReference>
<dbReference type="SMART" id="SM00091">
    <property type="entry name" value="PAS"/>
    <property type="match status" value="1"/>
</dbReference>
<dbReference type="SUPFAM" id="SSF47384">
    <property type="entry name" value="Homodimeric domain of signal transducing histidine kinase"/>
    <property type="match status" value="1"/>
</dbReference>
<comment type="catalytic activity">
    <reaction evidence="1">
        <text>ATP + protein L-histidine = ADP + protein N-phospho-L-histidine.</text>
        <dbReference type="EC" id="2.7.13.3"/>
    </reaction>
</comment>
<evidence type="ECO:0000313" key="6">
    <source>
        <dbReference type="EMBL" id="MCZ2723287.1"/>
    </source>
</evidence>
<dbReference type="SMART" id="SM00388">
    <property type="entry name" value="HisKA"/>
    <property type="match status" value="1"/>
</dbReference>
<dbReference type="EC" id="2.7.13.3" evidence="2"/>
<feature type="coiled-coil region" evidence="4">
    <location>
        <begin position="28"/>
        <end position="55"/>
    </location>
</feature>
<feature type="domain" description="Histidine kinase" evidence="5">
    <location>
        <begin position="174"/>
        <end position="383"/>
    </location>
</feature>
<proteinExistence type="predicted"/>
<keyword evidence="6" id="KW-0547">Nucleotide-binding</keyword>
<dbReference type="InterPro" id="IPR035965">
    <property type="entry name" value="PAS-like_dom_sf"/>
</dbReference>
<dbReference type="SUPFAM" id="SSF55785">
    <property type="entry name" value="PYP-like sensor domain (PAS domain)"/>
    <property type="match status" value="1"/>
</dbReference>
<gene>
    <name evidence="6" type="ORF">O1D97_17160</name>
</gene>
<evidence type="ECO:0000259" key="5">
    <source>
        <dbReference type="PROSITE" id="PS50109"/>
    </source>
</evidence>
<evidence type="ECO:0000256" key="1">
    <source>
        <dbReference type="ARBA" id="ARBA00000085"/>
    </source>
</evidence>
<keyword evidence="7" id="KW-1185">Reference proteome</keyword>
<dbReference type="Pfam" id="PF02518">
    <property type="entry name" value="HATPase_c"/>
    <property type="match status" value="1"/>
</dbReference>
<evidence type="ECO:0000313" key="7">
    <source>
        <dbReference type="Proteomes" id="UP001149719"/>
    </source>
</evidence>